<protein>
    <recommendedName>
        <fullName evidence="2">UPF0102 protein A3B50_04845</fullName>
    </recommendedName>
</protein>
<comment type="similarity">
    <text evidence="1 2">Belongs to the UPF0102 family.</text>
</comment>
<sequence length="121" mass="13957">MTSGNLTTGKIGESLATRYLQNKGFKILHKNYRHGKTEIDIIAEKQKKIHFIEVKTRTSIIKGKPYEAVRKWKIAHLLTTANFFLLQSGKKRNRLSLDVISIVLDSQKRISTIDHYLNVHI</sequence>
<dbReference type="HAMAP" id="MF_00048">
    <property type="entry name" value="UPF0102"/>
    <property type="match status" value="1"/>
</dbReference>
<dbReference type="PANTHER" id="PTHR34039:SF1">
    <property type="entry name" value="UPF0102 PROTEIN YRAN"/>
    <property type="match status" value="1"/>
</dbReference>
<accession>A0A1F7J6P5</accession>
<dbReference type="InterPro" id="IPR011856">
    <property type="entry name" value="tRNA_endonuc-like_dom_sf"/>
</dbReference>
<dbReference type="Proteomes" id="UP000178558">
    <property type="component" value="Unassembled WGS sequence"/>
</dbReference>
<gene>
    <name evidence="3" type="ORF">A3B50_04845</name>
</gene>
<dbReference type="SUPFAM" id="SSF52980">
    <property type="entry name" value="Restriction endonuclease-like"/>
    <property type="match status" value="1"/>
</dbReference>
<dbReference type="InterPro" id="IPR011335">
    <property type="entry name" value="Restrct_endonuc-II-like"/>
</dbReference>
<evidence type="ECO:0000313" key="4">
    <source>
        <dbReference type="Proteomes" id="UP000178558"/>
    </source>
</evidence>
<name>A0A1F7J6P5_9BACT</name>
<dbReference type="CDD" id="cd20736">
    <property type="entry name" value="PoNe_Nuclease"/>
    <property type="match status" value="1"/>
</dbReference>
<reference evidence="3 4" key="1">
    <citation type="journal article" date="2016" name="Nat. Commun.">
        <title>Thousands of microbial genomes shed light on interconnected biogeochemical processes in an aquifer system.</title>
        <authorList>
            <person name="Anantharaman K."/>
            <person name="Brown C.T."/>
            <person name="Hug L.A."/>
            <person name="Sharon I."/>
            <person name="Castelle C.J."/>
            <person name="Probst A.J."/>
            <person name="Thomas B.C."/>
            <person name="Singh A."/>
            <person name="Wilkins M.J."/>
            <person name="Karaoz U."/>
            <person name="Brodie E.L."/>
            <person name="Williams K.H."/>
            <person name="Hubbard S.S."/>
            <person name="Banfield J.F."/>
        </authorList>
    </citation>
    <scope>NUCLEOTIDE SEQUENCE [LARGE SCALE GENOMIC DNA]</scope>
</reference>
<dbReference type="Pfam" id="PF02021">
    <property type="entry name" value="UPF0102"/>
    <property type="match status" value="1"/>
</dbReference>
<dbReference type="GO" id="GO:0003676">
    <property type="term" value="F:nucleic acid binding"/>
    <property type="evidence" value="ECO:0007669"/>
    <property type="project" value="InterPro"/>
</dbReference>
<dbReference type="AlphaFoldDB" id="A0A1F7J6P5"/>
<dbReference type="Gene3D" id="3.40.1350.10">
    <property type="match status" value="1"/>
</dbReference>
<evidence type="ECO:0000313" key="3">
    <source>
        <dbReference type="EMBL" id="OGK51290.1"/>
    </source>
</evidence>
<evidence type="ECO:0000256" key="2">
    <source>
        <dbReference type="HAMAP-Rule" id="MF_00048"/>
    </source>
</evidence>
<evidence type="ECO:0000256" key="1">
    <source>
        <dbReference type="ARBA" id="ARBA00006738"/>
    </source>
</evidence>
<proteinExistence type="inferred from homology"/>
<dbReference type="PANTHER" id="PTHR34039">
    <property type="entry name" value="UPF0102 PROTEIN YRAN"/>
    <property type="match status" value="1"/>
</dbReference>
<dbReference type="InterPro" id="IPR003509">
    <property type="entry name" value="UPF0102_YraN-like"/>
</dbReference>
<comment type="caution">
    <text evidence="3">The sequence shown here is derived from an EMBL/GenBank/DDBJ whole genome shotgun (WGS) entry which is preliminary data.</text>
</comment>
<organism evidence="3 4">
    <name type="scientific">Candidatus Roizmanbacteria bacterium RIFCSPLOWO2_01_FULL_40_42</name>
    <dbReference type="NCBI Taxonomy" id="1802066"/>
    <lineage>
        <taxon>Bacteria</taxon>
        <taxon>Candidatus Roizmaniibacteriota</taxon>
    </lineage>
</organism>
<dbReference type="EMBL" id="MGAQ01000002">
    <property type="protein sequence ID" value="OGK51290.1"/>
    <property type="molecule type" value="Genomic_DNA"/>
</dbReference>